<dbReference type="Pfam" id="PF02254">
    <property type="entry name" value="TrkA_N"/>
    <property type="match status" value="1"/>
</dbReference>
<dbReference type="PANTHER" id="PTHR43833:SF11">
    <property type="entry name" value="VOLTAGE-GATED POTASSIUM CHANNEL KCH"/>
    <property type="match status" value="1"/>
</dbReference>
<dbReference type="PROSITE" id="PS51201">
    <property type="entry name" value="RCK_N"/>
    <property type="match status" value="1"/>
</dbReference>
<dbReference type="Proteomes" id="UP000309215">
    <property type="component" value="Unassembled WGS sequence"/>
</dbReference>
<dbReference type="Gene3D" id="3.40.50.720">
    <property type="entry name" value="NAD(P)-binding Rossmann-like Domain"/>
    <property type="match status" value="1"/>
</dbReference>
<gene>
    <name evidence="2" type="ORF">E8A74_09535</name>
</gene>
<comment type="caution">
    <text evidence="2">The sequence shown here is derived from an EMBL/GenBank/DDBJ whole genome shotgun (WGS) entry which is preliminary data.</text>
</comment>
<dbReference type="OrthoDB" id="9781411at2"/>
<dbReference type="AlphaFoldDB" id="A0A4U1JHQ1"/>
<dbReference type="SUPFAM" id="SSF51735">
    <property type="entry name" value="NAD(P)-binding Rossmann-fold domains"/>
    <property type="match status" value="1"/>
</dbReference>
<accession>A0A4U1JHQ1</accession>
<evidence type="ECO:0000313" key="2">
    <source>
        <dbReference type="EMBL" id="TKD10241.1"/>
    </source>
</evidence>
<evidence type="ECO:0000313" key="3">
    <source>
        <dbReference type="Proteomes" id="UP000309215"/>
    </source>
</evidence>
<dbReference type="InterPro" id="IPR003148">
    <property type="entry name" value="RCK_N"/>
</dbReference>
<reference evidence="2 3" key="1">
    <citation type="submission" date="2019-04" db="EMBL/GenBank/DDBJ databases">
        <authorList>
            <person name="Li Y."/>
            <person name="Wang J."/>
        </authorList>
    </citation>
    <scope>NUCLEOTIDE SEQUENCE [LARGE SCALE GENOMIC DNA]</scope>
    <source>
        <strain evidence="2 3">DSM 14668</strain>
    </source>
</reference>
<dbReference type="EMBL" id="SSMQ01000007">
    <property type="protein sequence ID" value="TKD10241.1"/>
    <property type="molecule type" value="Genomic_DNA"/>
</dbReference>
<sequence>MGPPLLYAALYLIVATLVLRWDLRRGGEPLPDFSETVWSLWTLLVFEPTEPFPHTPVARAVFWLTPLAGLFLLAQGVFKIGASLLDLATRREVWTSIMTDMMSGHVVVCGVGHVGYRVIEELCILGEDVVAIEQNDTKGFIEQVREKGVPVHIGDARRDELLEKVGAKRAKAVVCATSDDLANLEIALDAKRMNPSVRVVMRMFDQRLAGKVGGALGLDQSFSTSALSAPLIAIQATYEGVHAAYRIDDVVRVTAEVTVGASLAEATVMDLEDRLPCRIVSRRKKPDESFTPVRPRDVVRGGETLVVDTAAVDLPAVRFQLG</sequence>
<keyword evidence="3" id="KW-1185">Reference proteome</keyword>
<dbReference type="InterPro" id="IPR036291">
    <property type="entry name" value="NAD(P)-bd_dom_sf"/>
</dbReference>
<dbReference type="InterPro" id="IPR050721">
    <property type="entry name" value="Trk_Ktr_HKT_K-transport"/>
</dbReference>
<name>A0A4U1JHQ1_9BACT</name>
<dbReference type="PANTHER" id="PTHR43833">
    <property type="entry name" value="POTASSIUM CHANNEL PROTEIN 2-RELATED-RELATED"/>
    <property type="match status" value="1"/>
</dbReference>
<organism evidence="2 3">
    <name type="scientific">Polyangium fumosum</name>
    <dbReference type="NCBI Taxonomy" id="889272"/>
    <lineage>
        <taxon>Bacteria</taxon>
        <taxon>Pseudomonadati</taxon>
        <taxon>Myxococcota</taxon>
        <taxon>Polyangia</taxon>
        <taxon>Polyangiales</taxon>
        <taxon>Polyangiaceae</taxon>
        <taxon>Polyangium</taxon>
    </lineage>
</organism>
<dbReference type="RefSeq" id="WP_136928641.1">
    <property type="nucleotide sequence ID" value="NZ_SSMQ01000007.1"/>
</dbReference>
<evidence type="ECO:0000259" key="1">
    <source>
        <dbReference type="PROSITE" id="PS51201"/>
    </source>
</evidence>
<dbReference type="GO" id="GO:0006813">
    <property type="term" value="P:potassium ion transport"/>
    <property type="evidence" value="ECO:0007669"/>
    <property type="project" value="InterPro"/>
</dbReference>
<feature type="domain" description="RCK N-terminal" evidence="1">
    <location>
        <begin position="103"/>
        <end position="222"/>
    </location>
</feature>
<proteinExistence type="predicted"/>
<protein>
    <recommendedName>
        <fullName evidence="1">RCK N-terminal domain-containing protein</fullName>
    </recommendedName>
</protein>